<feature type="compositionally biased region" description="Low complexity" evidence="1">
    <location>
        <begin position="40"/>
        <end position="50"/>
    </location>
</feature>
<feature type="compositionally biased region" description="Basic and acidic residues" evidence="1">
    <location>
        <begin position="89"/>
        <end position="99"/>
    </location>
</feature>
<sequence length="289" mass="31671">ATWTVHHERGCPAAARPDRHRPDRAAGDARRAGHARFRDAAAGNGAASAPRRSRQWRVGRAAADRHHAAAADRRAGGLGLRGDLPPQPRRPDGGIDPKGRLRSRLRGGAAGVVFESDARPGIRPGRDDRHPRRFDLGRARAGAGTGDQQPGRDDRLHHRERRLVPLDRGREPALPATGQGLHRLCRARTVDHAHDGASRSNEAGDPARDRAQRHPPFRRRDIDRSDQPAAGRAGRLPASLQRVSGRGVPDDGNGHYPPARVHARGWRYGQHHDRRDRDAAQPGHPPDFV</sequence>
<feature type="compositionally biased region" description="Basic and acidic residues" evidence="1">
    <location>
        <begin position="150"/>
        <end position="171"/>
    </location>
</feature>
<proteinExistence type="predicted"/>
<feature type="non-terminal residue" evidence="2">
    <location>
        <position position="1"/>
    </location>
</feature>
<feature type="compositionally biased region" description="Basic and acidic residues" evidence="1">
    <location>
        <begin position="116"/>
        <end position="138"/>
    </location>
</feature>
<evidence type="ECO:0000313" key="2">
    <source>
        <dbReference type="EMBL" id="CAA9586479.1"/>
    </source>
</evidence>
<feature type="compositionally biased region" description="Basic and acidic residues" evidence="1">
    <location>
        <begin position="270"/>
        <end position="279"/>
    </location>
</feature>
<protein>
    <submittedName>
        <fullName evidence="2">Fumarylacetoacetate hydrolase family protein</fullName>
    </submittedName>
</protein>
<organism evidence="2">
    <name type="scientific">uncultured Thermomicrobiales bacterium</name>
    <dbReference type="NCBI Taxonomy" id="1645740"/>
    <lineage>
        <taxon>Bacteria</taxon>
        <taxon>Pseudomonadati</taxon>
        <taxon>Thermomicrobiota</taxon>
        <taxon>Thermomicrobia</taxon>
        <taxon>Thermomicrobiales</taxon>
        <taxon>environmental samples</taxon>
    </lineage>
</organism>
<keyword evidence="2" id="KW-0378">Hydrolase</keyword>
<feature type="compositionally biased region" description="Basic and acidic residues" evidence="1">
    <location>
        <begin position="1"/>
        <end position="39"/>
    </location>
</feature>
<feature type="non-terminal residue" evidence="2">
    <location>
        <position position="289"/>
    </location>
</feature>
<feature type="compositionally biased region" description="Basic and acidic residues" evidence="1">
    <location>
        <begin position="188"/>
        <end position="197"/>
    </location>
</feature>
<feature type="compositionally biased region" description="Basic and acidic residues" evidence="1">
    <location>
        <begin position="205"/>
        <end position="226"/>
    </location>
</feature>
<evidence type="ECO:0000256" key="1">
    <source>
        <dbReference type="SAM" id="MobiDB-lite"/>
    </source>
</evidence>
<name>A0A6J4VSM6_9BACT</name>
<feature type="compositionally biased region" description="Basic and acidic residues" evidence="1">
    <location>
        <begin position="62"/>
        <end position="75"/>
    </location>
</feature>
<dbReference type="GO" id="GO:0016787">
    <property type="term" value="F:hydrolase activity"/>
    <property type="evidence" value="ECO:0007669"/>
    <property type="project" value="UniProtKB-KW"/>
</dbReference>
<accession>A0A6J4VSM6</accession>
<reference evidence="2" key="1">
    <citation type="submission" date="2020-02" db="EMBL/GenBank/DDBJ databases">
        <authorList>
            <person name="Meier V. D."/>
        </authorList>
    </citation>
    <scope>NUCLEOTIDE SEQUENCE</scope>
    <source>
        <strain evidence="2">AVDCRST_MAG87</strain>
    </source>
</reference>
<feature type="region of interest" description="Disordered" evidence="1">
    <location>
        <begin position="1"/>
        <end position="289"/>
    </location>
</feature>
<dbReference type="EMBL" id="CADCWJ010000888">
    <property type="protein sequence ID" value="CAA9586479.1"/>
    <property type="molecule type" value="Genomic_DNA"/>
</dbReference>
<dbReference type="AlphaFoldDB" id="A0A6J4VSM6"/>
<gene>
    <name evidence="2" type="ORF">AVDCRST_MAG87-4013</name>
</gene>